<dbReference type="RefSeq" id="WP_164355446.1">
    <property type="nucleotide sequence ID" value="NZ_JAABNT010000017.1"/>
</dbReference>
<name>A0A6P0CEA1_9RHOB</name>
<accession>A0A6P0CEA1</accession>
<evidence type="ECO:0000313" key="3">
    <source>
        <dbReference type="Proteomes" id="UP000468591"/>
    </source>
</evidence>
<evidence type="ECO:0000256" key="1">
    <source>
        <dbReference type="SAM" id="MobiDB-lite"/>
    </source>
</evidence>
<dbReference type="AlphaFoldDB" id="A0A6P0CEA1"/>
<comment type="caution">
    <text evidence="2">The sequence shown here is derived from an EMBL/GenBank/DDBJ whole genome shotgun (WGS) entry which is preliminary data.</text>
</comment>
<evidence type="ECO:0000313" key="2">
    <source>
        <dbReference type="EMBL" id="NEK24519.1"/>
    </source>
</evidence>
<keyword evidence="3" id="KW-1185">Reference proteome</keyword>
<dbReference type="SUPFAM" id="SSF51735">
    <property type="entry name" value="NAD(P)-binding Rossmann-fold domains"/>
    <property type="match status" value="1"/>
</dbReference>
<evidence type="ECO:0008006" key="4">
    <source>
        <dbReference type="Google" id="ProtNLM"/>
    </source>
</evidence>
<gene>
    <name evidence="2" type="ORF">GV827_19240</name>
</gene>
<feature type="compositionally biased region" description="Low complexity" evidence="1">
    <location>
        <begin position="10"/>
        <end position="20"/>
    </location>
</feature>
<dbReference type="InterPro" id="IPR036291">
    <property type="entry name" value="NAD(P)-bd_dom_sf"/>
</dbReference>
<organism evidence="2 3">
    <name type="scientific">Sulfitobacter sediminilitoris</name>
    <dbReference type="NCBI Taxonomy" id="2698830"/>
    <lineage>
        <taxon>Bacteria</taxon>
        <taxon>Pseudomonadati</taxon>
        <taxon>Pseudomonadota</taxon>
        <taxon>Alphaproteobacteria</taxon>
        <taxon>Rhodobacterales</taxon>
        <taxon>Roseobacteraceae</taxon>
        <taxon>Sulfitobacter</taxon>
    </lineage>
</organism>
<feature type="region of interest" description="Disordered" evidence="1">
    <location>
        <begin position="1"/>
        <end position="22"/>
    </location>
</feature>
<dbReference type="Gene3D" id="1.10.1040.10">
    <property type="entry name" value="N-(1-d-carboxylethyl)-l-norvaline Dehydrogenase, domain 2"/>
    <property type="match status" value="1"/>
</dbReference>
<reference evidence="2 3" key="1">
    <citation type="submission" date="2020-01" db="EMBL/GenBank/DDBJ databases">
        <title>Sulfitobacter sediminilitoris sp. nov., isolated from a tidal flat.</title>
        <authorList>
            <person name="Park S."/>
            <person name="Yoon J.-H."/>
        </authorList>
    </citation>
    <scope>NUCLEOTIDE SEQUENCE [LARGE SCALE GENOMIC DNA]</scope>
    <source>
        <strain evidence="2 3">JBTF-M27</strain>
    </source>
</reference>
<dbReference type="InterPro" id="IPR008927">
    <property type="entry name" value="6-PGluconate_DH-like_C_sf"/>
</dbReference>
<proteinExistence type="predicted"/>
<dbReference type="Gene3D" id="3.40.50.720">
    <property type="entry name" value="NAD(P)-binding Rossmann-like Domain"/>
    <property type="match status" value="1"/>
</dbReference>
<dbReference type="Proteomes" id="UP000468591">
    <property type="component" value="Unassembled WGS sequence"/>
</dbReference>
<dbReference type="SUPFAM" id="SSF48179">
    <property type="entry name" value="6-phosphogluconate dehydrogenase C-terminal domain-like"/>
    <property type="match status" value="1"/>
</dbReference>
<dbReference type="EMBL" id="JAABNT010000017">
    <property type="protein sequence ID" value="NEK24519.1"/>
    <property type="molecule type" value="Genomic_DNA"/>
</dbReference>
<dbReference type="InterPro" id="IPR013328">
    <property type="entry name" value="6PGD_dom2"/>
</dbReference>
<sequence length="394" mass="40901">MPADFEDFARAASRSRSSAPPDAPRLTRIAVLGGGPDARLIAALALAENCDVTLFSAYGKELELMRASSGIALRGAGPIGSYQVDSGTASVKLTAELDAAVDGAEAIFLTGPIHKQRTYAMVLADHLSDGQVLVLAPGRSLGAVESAWMLRLGGCTADVTLIETQGLPYWFRTEGATLHLSDRAPVAASTLPRGRSEAITGLNHILPNLQEVESVLASGFADLSAAVDIPALIMGGAGLVSGGVKIPMGGVPLPENETFANLIGPDQMRLIEVLAEERKTVARAFGIRGLPDTADWIAQHTGAAKGEGTRPVPDRDTARHMLRDGVIGSLVPLCSAAALAGISVPQTDAMIALTGAILDADIAASGRRLETMDITADTIDDARRTFDALTPGGR</sequence>
<protein>
    <recommendedName>
        <fullName evidence="4">Opine dehydrogenase domain-containing protein</fullName>
    </recommendedName>
</protein>